<dbReference type="Gene3D" id="3.40.50.2000">
    <property type="entry name" value="Glycogen Phosphorylase B"/>
    <property type="match status" value="1"/>
</dbReference>
<dbReference type="GO" id="GO:0016740">
    <property type="term" value="F:transferase activity"/>
    <property type="evidence" value="ECO:0007669"/>
    <property type="project" value="UniProtKB-KW"/>
</dbReference>
<evidence type="ECO:0000259" key="1">
    <source>
        <dbReference type="Pfam" id="PF13439"/>
    </source>
</evidence>
<proteinExistence type="predicted"/>
<dbReference type="Proteomes" id="UP000034264">
    <property type="component" value="Unassembled WGS sequence"/>
</dbReference>
<dbReference type="EMBL" id="LCKS01000002">
    <property type="protein sequence ID" value="KKU03287.1"/>
    <property type="molecule type" value="Genomic_DNA"/>
</dbReference>
<protein>
    <submittedName>
        <fullName evidence="2">Glycosyltransferase, group 1 family protein</fullName>
    </submittedName>
</protein>
<comment type="caution">
    <text evidence="2">The sequence shown here is derived from an EMBL/GenBank/DDBJ whole genome shotgun (WGS) entry which is preliminary data.</text>
</comment>
<organism evidence="2 3">
    <name type="scientific">Candidatus Amesbacteria bacterium GW2011_GWC2_45_19</name>
    <dbReference type="NCBI Taxonomy" id="1618366"/>
    <lineage>
        <taxon>Bacteria</taxon>
        <taxon>Candidatus Amesiibacteriota</taxon>
    </lineage>
</organism>
<evidence type="ECO:0000313" key="3">
    <source>
        <dbReference type="Proteomes" id="UP000034264"/>
    </source>
</evidence>
<sequence length="191" mass="22827">MSEAMKVLMMTRLYWPHVGGVEKHVEKITEILKKKHQITIVCEKHDPKLPDYENDRGVIIYRIGGSDKWAIWKWWFRHLNLINDADIIHIHDVFFWFLPFRLPYWFKKVFITFHGWEGIYPLPRKNIIVRKFSEWMANGNICVGEFIKKYYGTKSDYVIYGAAEKIKYPKVKRQGAIFVGHPDADQGLDYY</sequence>
<accession>A0A0G1M5B0</accession>
<evidence type="ECO:0000313" key="2">
    <source>
        <dbReference type="EMBL" id="KKU03287.1"/>
    </source>
</evidence>
<dbReference type="InterPro" id="IPR028098">
    <property type="entry name" value="Glyco_trans_4-like_N"/>
</dbReference>
<keyword evidence="2" id="KW-0808">Transferase</keyword>
<dbReference type="AlphaFoldDB" id="A0A0G1M5B0"/>
<dbReference type="SUPFAM" id="SSF53756">
    <property type="entry name" value="UDP-Glycosyltransferase/glycogen phosphorylase"/>
    <property type="match status" value="1"/>
</dbReference>
<reference evidence="2 3" key="1">
    <citation type="journal article" date="2015" name="Nature">
        <title>rRNA introns, odd ribosomes, and small enigmatic genomes across a large radiation of phyla.</title>
        <authorList>
            <person name="Brown C.T."/>
            <person name="Hug L.A."/>
            <person name="Thomas B.C."/>
            <person name="Sharon I."/>
            <person name="Castelle C.J."/>
            <person name="Singh A."/>
            <person name="Wilkins M.J."/>
            <person name="Williams K.H."/>
            <person name="Banfield J.F."/>
        </authorList>
    </citation>
    <scope>NUCLEOTIDE SEQUENCE [LARGE SCALE GENOMIC DNA]</scope>
</reference>
<feature type="domain" description="Glycosyltransferase subfamily 4-like N-terminal" evidence="1">
    <location>
        <begin position="18"/>
        <end position="151"/>
    </location>
</feature>
<gene>
    <name evidence="2" type="ORF">UX05_C0002G0043</name>
</gene>
<dbReference type="Pfam" id="PF13439">
    <property type="entry name" value="Glyco_transf_4"/>
    <property type="match status" value="1"/>
</dbReference>
<name>A0A0G1M5B0_9BACT</name>